<dbReference type="NCBIfam" id="NF046012">
    <property type="entry name" value="adhes_ESA_00282"/>
    <property type="match status" value="1"/>
</dbReference>
<dbReference type="InterPro" id="IPR057703">
    <property type="entry name" value="DUF7943"/>
</dbReference>
<evidence type="ECO:0000313" key="3">
    <source>
        <dbReference type="EMBL" id="EFE05947.1"/>
    </source>
</evidence>
<evidence type="ECO:0000256" key="1">
    <source>
        <dbReference type="SAM" id="Phobius"/>
    </source>
</evidence>
<reference evidence="3 4" key="1">
    <citation type="submission" date="2010-02" db="EMBL/GenBank/DDBJ databases">
        <authorList>
            <person name="Weinstock G."/>
            <person name="Sodergren E."/>
            <person name="Clifton S."/>
            <person name="Fulton L."/>
            <person name="Fulton B."/>
            <person name="Courtney L."/>
            <person name="Fronick C."/>
            <person name="Harrison M."/>
            <person name="Strong C."/>
            <person name="Farmer C."/>
            <person name="Delahaunty K."/>
            <person name="Markovic C."/>
            <person name="Hall O."/>
            <person name="Minx P."/>
            <person name="Tomlinson C."/>
            <person name="Mitreva M."/>
            <person name="Nelson J."/>
            <person name="Hou S."/>
            <person name="Wollam A."/>
            <person name="Pepin K.H."/>
            <person name="Johnson M."/>
            <person name="Bhonagiri V."/>
            <person name="Zhang X."/>
            <person name="Suruliraj S."/>
            <person name="Warren W."/>
            <person name="Chinwalla A."/>
            <person name="Mardis E.R."/>
            <person name="Wilson R.K."/>
        </authorList>
    </citation>
    <scope>NUCLEOTIDE SEQUENCE [LARGE SCALE GENOMIC DNA]</scope>
    <source>
        <strain evidence="3 4">ATCC 29220</strain>
    </source>
</reference>
<comment type="caution">
    <text evidence="3">The sequence shown here is derived from an EMBL/GenBank/DDBJ whole genome shotgun (WGS) entry which is preliminary data.</text>
</comment>
<dbReference type="AlphaFoldDB" id="D4BJT2"/>
<keyword evidence="1" id="KW-0812">Transmembrane</keyword>
<dbReference type="Proteomes" id="UP000003880">
    <property type="component" value="Unassembled WGS sequence"/>
</dbReference>
<evidence type="ECO:0000259" key="2">
    <source>
        <dbReference type="Pfam" id="PF25639"/>
    </source>
</evidence>
<protein>
    <recommendedName>
        <fullName evidence="2">DUF7943 domain-containing protein</fullName>
    </recommendedName>
</protein>
<dbReference type="EMBL" id="ABWL02000026">
    <property type="protein sequence ID" value="EFE05947.1"/>
    <property type="molecule type" value="Genomic_DNA"/>
</dbReference>
<keyword evidence="1" id="KW-1133">Transmembrane helix</keyword>
<gene>
    <name evidence="3" type="ORF">CIT292_10926</name>
</gene>
<sequence>MIMRGNKMLGKHVGISFDANNMLFLINQAALTIAWRNFKIKKRSQYMNSIFYSVITLLLLTCGVLLLMRSANKNRYTEKGNAEHQPEILSKEEGEDHFSVLMNSITPVWYWRVNHEYIDFIHSTIKRMTMVELNETPGLFDAQRRCSDLNSAVYKYYDNIKKRCLSGEKVPHADLDVLNLRQCFREFSLEAYPALVALVWPEYQRPQIKAEEV</sequence>
<feature type="transmembrane region" description="Helical" evidence="1">
    <location>
        <begin position="21"/>
        <end position="38"/>
    </location>
</feature>
<evidence type="ECO:0000313" key="4">
    <source>
        <dbReference type="Proteomes" id="UP000003880"/>
    </source>
</evidence>
<organism evidence="3 4">
    <name type="scientific">Citrobacter youngae ATCC 29220</name>
    <dbReference type="NCBI Taxonomy" id="500640"/>
    <lineage>
        <taxon>Bacteria</taxon>
        <taxon>Pseudomonadati</taxon>
        <taxon>Pseudomonadota</taxon>
        <taxon>Gammaproteobacteria</taxon>
        <taxon>Enterobacterales</taxon>
        <taxon>Enterobacteriaceae</taxon>
        <taxon>Citrobacter</taxon>
        <taxon>Citrobacter freundii complex</taxon>
    </lineage>
</organism>
<keyword evidence="1" id="KW-0472">Membrane</keyword>
<proteinExistence type="predicted"/>
<accession>D4BJT2</accession>
<feature type="transmembrane region" description="Helical" evidence="1">
    <location>
        <begin position="50"/>
        <end position="68"/>
    </location>
</feature>
<dbReference type="Pfam" id="PF25639">
    <property type="entry name" value="DUF7943"/>
    <property type="match status" value="1"/>
</dbReference>
<dbReference type="eggNOG" id="ENOG502ZBEN">
    <property type="taxonomic scope" value="Bacteria"/>
</dbReference>
<dbReference type="HOGENOM" id="CLU_112357_0_0_6"/>
<feature type="domain" description="DUF7943" evidence="2">
    <location>
        <begin position="89"/>
        <end position="209"/>
    </location>
</feature>
<name>D4BJT2_9ENTR</name>